<dbReference type="EMBL" id="CAXITT010000316">
    <property type="protein sequence ID" value="CAL1538886.1"/>
    <property type="molecule type" value="Genomic_DNA"/>
</dbReference>
<feature type="domain" description="EF-hand" evidence="2">
    <location>
        <begin position="108"/>
        <end position="143"/>
    </location>
</feature>
<dbReference type="InterPro" id="IPR011992">
    <property type="entry name" value="EF-hand-dom_pair"/>
</dbReference>
<keyword evidence="4" id="KW-1185">Reference proteome</keyword>
<dbReference type="PROSITE" id="PS50222">
    <property type="entry name" value="EF_HAND_2"/>
    <property type="match status" value="1"/>
</dbReference>
<reference evidence="3 4" key="1">
    <citation type="submission" date="2024-04" db="EMBL/GenBank/DDBJ databases">
        <authorList>
            <consortium name="Genoscope - CEA"/>
            <person name="William W."/>
        </authorList>
    </citation>
    <scope>NUCLEOTIDE SEQUENCE [LARGE SCALE GENOMIC DNA]</scope>
</reference>
<organism evidence="3 4">
    <name type="scientific">Lymnaea stagnalis</name>
    <name type="common">Great pond snail</name>
    <name type="synonym">Helix stagnalis</name>
    <dbReference type="NCBI Taxonomy" id="6523"/>
    <lineage>
        <taxon>Eukaryota</taxon>
        <taxon>Metazoa</taxon>
        <taxon>Spiralia</taxon>
        <taxon>Lophotrochozoa</taxon>
        <taxon>Mollusca</taxon>
        <taxon>Gastropoda</taxon>
        <taxon>Heterobranchia</taxon>
        <taxon>Euthyneura</taxon>
        <taxon>Panpulmonata</taxon>
        <taxon>Hygrophila</taxon>
        <taxon>Lymnaeoidea</taxon>
        <taxon>Lymnaeidae</taxon>
        <taxon>Lymnaea</taxon>
    </lineage>
</organism>
<keyword evidence="1" id="KW-0732">Signal</keyword>
<dbReference type="SUPFAM" id="SSF47473">
    <property type="entry name" value="EF-hand"/>
    <property type="match status" value="1"/>
</dbReference>
<evidence type="ECO:0000259" key="2">
    <source>
        <dbReference type="PROSITE" id="PS50222"/>
    </source>
</evidence>
<name>A0AAV2HXM1_LYMST</name>
<dbReference type="GO" id="GO:0005509">
    <property type="term" value="F:calcium ion binding"/>
    <property type="evidence" value="ECO:0007669"/>
    <property type="project" value="InterPro"/>
</dbReference>
<dbReference type="Gene3D" id="1.10.238.10">
    <property type="entry name" value="EF-hand"/>
    <property type="match status" value="1"/>
</dbReference>
<proteinExistence type="predicted"/>
<evidence type="ECO:0000256" key="1">
    <source>
        <dbReference type="SAM" id="SignalP"/>
    </source>
</evidence>
<feature type="chain" id="PRO_5043954359" description="EF-hand domain-containing protein" evidence="1">
    <location>
        <begin position="21"/>
        <end position="148"/>
    </location>
</feature>
<comment type="caution">
    <text evidence="3">The sequence shown here is derived from an EMBL/GenBank/DDBJ whole genome shotgun (WGS) entry which is preliminary data.</text>
</comment>
<feature type="signal peptide" evidence="1">
    <location>
        <begin position="1"/>
        <end position="20"/>
    </location>
</feature>
<protein>
    <recommendedName>
        <fullName evidence="2">EF-hand domain-containing protein</fullName>
    </recommendedName>
</protein>
<dbReference type="Proteomes" id="UP001497497">
    <property type="component" value="Unassembled WGS sequence"/>
</dbReference>
<evidence type="ECO:0000313" key="4">
    <source>
        <dbReference type="Proteomes" id="UP001497497"/>
    </source>
</evidence>
<accession>A0AAV2HXM1</accession>
<gene>
    <name evidence="3" type="ORF">GSLYS_00012707001</name>
</gene>
<dbReference type="InterPro" id="IPR002048">
    <property type="entry name" value="EF_hand_dom"/>
</dbReference>
<sequence length="148" mass="16967">MEIMKFLGILLISVLPLTLTQLPTQLPALSSLPNFQVANLTFRVIDRNNNGIMELTECNTSFNTFKRYPTDNSIARDWFVARMVSFSHTQTVGDYVFTHYDRDSDNDLDVSDFNAMYTLFDKNGNGVVVREEFIRYYDQLLTNATLSG</sequence>
<dbReference type="AlphaFoldDB" id="A0AAV2HXM1"/>
<evidence type="ECO:0000313" key="3">
    <source>
        <dbReference type="EMBL" id="CAL1538886.1"/>
    </source>
</evidence>